<keyword evidence="6 11" id="KW-0732">Signal</keyword>
<dbReference type="GO" id="GO:0099095">
    <property type="term" value="F:ligand-gated monoatomic anion channel activity"/>
    <property type="evidence" value="ECO:0007669"/>
    <property type="project" value="UniProtKB-ARBA"/>
</dbReference>
<evidence type="ECO:0000313" key="15">
    <source>
        <dbReference type="EMBL" id="TRY75347.1"/>
    </source>
</evidence>
<dbReference type="Gene3D" id="1.20.58.390">
    <property type="entry name" value="Neurotransmitter-gated ion-channel transmembrane domain"/>
    <property type="match status" value="1"/>
</dbReference>
<evidence type="ECO:0000256" key="6">
    <source>
        <dbReference type="ARBA" id="ARBA00022729"/>
    </source>
</evidence>
<dbReference type="GO" id="GO:0005886">
    <property type="term" value="C:plasma membrane"/>
    <property type="evidence" value="ECO:0007669"/>
    <property type="project" value="UniProtKB-SubCell"/>
</dbReference>
<feature type="transmembrane region" description="Helical" evidence="11">
    <location>
        <begin position="366"/>
        <end position="385"/>
    </location>
</feature>
<evidence type="ECO:0000259" key="13">
    <source>
        <dbReference type="Pfam" id="PF02931"/>
    </source>
</evidence>
<dbReference type="PANTHER" id="PTHR18945">
    <property type="entry name" value="NEUROTRANSMITTER GATED ION CHANNEL"/>
    <property type="match status" value="1"/>
</dbReference>
<protein>
    <submittedName>
        <fullName evidence="15">Uncharacterized protein</fullName>
    </submittedName>
</protein>
<evidence type="ECO:0000256" key="8">
    <source>
        <dbReference type="ARBA" id="ARBA00023065"/>
    </source>
</evidence>
<dbReference type="InterPro" id="IPR036719">
    <property type="entry name" value="Neuro-gated_channel_TM_sf"/>
</dbReference>
<comment type="similarity">
    <text evidence="11">Belongs to the ligand-gated ion channel (TC 1.A.9) family.</text>
</comment>
<keyword evidence="4" id="KW-1003">Cell membrane</keyword>
<feature type="domain" description="Neurotransmitter-gated ion-channel transmembrane" evidence="14">
    <location>
        <begin position="369"/>
        <end position="447"/>
    </location>
</feature>
<dbReference type="Gene3D" id="2.70.170.10">
    <property type="entry name" value="Neurotransmitter-gated ion-channel ligand-binding domain"/>
    <property type="match status" value="1"/>
</dbReference>
<sequence length="494" mass="56305">MMRDLWAILLVSSVFGTGSSNVPPGRSPNLIPNPDISDHPHGLSQSENEYFHTSNSAFPISENILESQFSPGHTQAIVANEPSPKKTTSFRHLKKSSFTTSRPSLDNQESILPTDTVPLWFSQPPDWFTHATAQSGNPMTCTSEKEVCLRGNYSRFQLPNKGKQTTVSIGFDGFDVRKIDDIEYTVEISCYFLTKWRDDRLILHSDILRTKYAANPNEEVEEQWFPIDLEFVSKIWLPDVEVLNLKKFQSLDVLSKLQGLWVSQHSNILYVLATRITFICAMSFDAFPLDTQTCLLQVGSFNFDNRKMVFDSYLLPVMQNHTKSILDYDVEISELRSEATFFVPAETGNVTGFEMTLTRRMSHYMITYYLPSSLFVVVSWTSFLIPSEDIQGRMALLVTLFLVLVNIFNTTTTNSPKADGLNAMQSWVICCIFFVFGALFEYAIILLQMKVKTFRKLVIPLQKDETCKLDMAVLIAFPIVFLIFNVAYWAAFHF</sequence>
<dbReference type="PRINTS" id="PR00252">
    <property type="entry name" value="NRIONCHANNEL"/>
</dbReference>
<dbReference type="InterPro" id="IPR006201">
    <property type="entry name" value="Neur_channel"/>
</dbReference>
<evidence type="ECO:0000256" key="2">
    <source>
        <dbReference type="ARBA" id="ARBA00004236"/>
    </source>
</evidence>
<dbReference type="InterPro" id="IPR036734">
    <property type="entry name" value="Neur_chan_lig-bd_sf"/>
</dbReference>
<dbReference type="GO" id="GO:0005230">
    <property type="term" value="F:extracellular ligand-gated monoatomic ion channel activity"/>
    <property type="evidence" value="ECO:0007669"/>
    <property type="project" value="InterPro"/>
</dbReference>
<dbReference type="InterPro" id="IPR006028">
    <property type="entry name" value="GABAA/Glycine_rcpt"/>
</dbReference>
<dbReference type="AlphaFoldDB" id="A0A553PCD4"/>
<feature type="transmembrane region" description="Helical" evidence="11">
    <location>
        <begin position="424"/>
        <end position="448"/>
    </location>
</feature>
<evidence type="ECO:0000256" key="5">
    <source>
        <dbReference type="ARBA" id="ARBA00022692"/>
    </source>
</evidence>
<dbReference type="STRING" id="6832.A0A553PCD4"/>
<dbReference type="Pfam" id="PF02931">
    <property type="entry name" value="Neur_chan_LBD"/>
    <property type="match status" value="1"/>
</dbReference>
<evidence type="ECO:0000256" key="1">
    <source>
        <dbReference type="ARBA" id="ARBA00004141"/>
    </source>
</evidence>
<dbReference type="PROSITE" id="PS00236">
    <property type="entry name" value="NEUROTR_ION_CHANNEL"/>
    <property type="match status" value="1"/>
</dbReference>
<dbReference type="GO" id="GO:0004888">
    <property type="term" value="F:transmembrane signaling receptor activity"/>
    <property type="evidence" value="ECO:0007669"/>
    <property type="project" value="InterPro"/>
</dbReference>
<dbReference type="Pfam" id="PF02932">
    <property type="entry name" value="Neur_chan_memb"/>
    <property type="match status" value="1"/>
</dbReference>
<keyword evidence="7 11" id="KW-1133">Transmembrane helix</keyword>
<evidence type="ECO:0000256" key="11">
    <source>
        <dbReference type="RuleBase" id="RU000687"/>
    </source>
</evidence>
<feature type="signal peptide" evidence="11">
    <location>
        <begin position="1"/>
        <end position="20"/>
    </location>
</feature>
<evidence type="ECO:0000256" key="3">
    <source>
        <dbReference type="ARBA" id="ARBA00022448"/>
    </source>
</evidence>
<feature type="transmembrane region" description="Helical" evidence="11">
    <location>
        <begin position="469"/>
        <end position="491"/>
    </location>
</feature>
<feature type="transmembrane region" description="Helical" evidence="11">
    <location>
        <begin position="394"/>
        <end position="412"/>
    </location>
</feature>
<evidence type="ECO:0000313" key="16">
    <source>
        <dbReference type="Proteomes" id="UP000318571"/>
    </source>
</evidence>
<dbReference type="Proteomes" id="UP000318571">
    <property type="component" value="Chromosome 2"/>
</dbReference>
<dbReference type="SUPFAM" id="SSF63712">
    <property type="entry name" value="Nicotinic receptor ligand binding domain-like"/>
    <property type="match status" value="1"/>
</dbReference>
<gene>
    <name evidence="15" type="ORF">TCAL_13897</name>
</gene>
<feature type="chain" id="PRO_5022271406" evidence="11">
    <location>
        <begin position="21"/>
        <end position="494"/>
    </location>
</feature>
<comment type="caution">
    <text evidence="15">The sequence shown here is derived from an EMBL/GenBank/DDBJ whole genome shotgun (WGS) entry which is preliminary data.</text>
</comment>
<comment type="subcellular location">
    <subcellularLocation>
        <location evidence="2">Cell membrane</location>
    </subcellularLocation>
    <subcellularLocation>
        <location evidence="1">Membrane</location>
        <topology evidence="1">Multi-pass membrane protein</topology>
    </subcellularLocation>
</comment>
<evidence type="ECO:0000259" key="14">
    <source>
        <dbReference type="Pfam" id="PF02932"/>
    </source>
</evidence>
<dbReference type="InterPro" id="IPR018000">
    <property type="entry name" value="Neurotransmitter_ion_chnl_CS"/>
</dbReference>
<dbReference type="PRINTS" id="PR00253">
    <property type="entry name" value="GABAARECEPTR"/>
</dbReference>
<feature type="compositionally biased region" description="Polar residues" evidence="12">
    <location>
        <begin position="96"/>
        <end position="108"/>
    </location>
</feature>
<evidence type="ECO:0000256" key="9">
    <source>
        <dbReference type="ARBA" id="ARBA00023136"/>
    </source>
</evidence>
<dbReference type="InterPro" id="IPR038050">
    <property type="entry name" value="Neuro_actylchol_rec"/>
</dbReference>
<evidence type="ECO:0000256" key="10">
    <source>
        <dbReference type="ARBA" id="ARBA00023303"/>
    </source>
</evidence>
<proteinExistence type="inferred from homology"/>
<keyword evidence="10 11" id="KW-0407">Ion channel</keyword>
<dbReference type="EMBL" id="VCGU01000005">
    <property type="protein sequence ID" value="TRY75347.1"/>
    <property type="molecule type" value="Genomic_DNA"/>
</dbReference>
<keyword evidence="16" id="KW-1185">Reference proteome</keyword>
<feature type="region of interest" description="Disordered" evidence="12">
    <location>
        <begin position="78"/>
        <end position="108"/>
    </location>
</feature>
<organism evidence="15 16">
    <name type="scientific">Tigriopus californicus</name>
    <name type="common">Marine copepod</name>
    <dbReference type="NCBI Taxonomy" id="6832"/>
    <lineage>
        <taxon>Eukaryota</taxon>
        <taxon>Metazoa</taxon>
        <taxon>Ecdysozoa</taxon>
        <taxon>Arthropoda</taxon>
        <taxon>Crustacea</taxon>
        <taxon>Multicrustacea</taxon>
        <taxon>Hexanauplia</taxon>
        <taxon>Copepoda</taxon>
        <taxon>Harpacticoida</taxon>
        <taxon>Harpacticidae</taxon>
        <taxon>Tigriopus</taxon>
    </lineage>
</organism>
<feature type="domain" description="Neurotransmitter-gated ion-channel ligand-binding" evidence="13">
    <location>
        <begin position="149"/>
        <end position="313"/>
    </location>
</feature>
<evidence type="ECO:0000256" key="7">
    <source>
        <dbReference type="ARBA" id="ARBA00022989"/>
    </source>
</evidence>
<evidence type="ECO:0000256" key="12">
    <source>
        <dbReference type="SAM" id="MobiDB-lite"/>
    </source>
</evidence>
<reference evidence="15 16" key="1">
    <citation type="journal article" date="2018" name="Nat. Ecol. Evol.">
        <title>Genomic signatures of mitonuclear coevolution across populations of Tigriopus californicus.</title>
        <authorList>
            <person name="Barreto F.S."/>
            <person name="Watson E.T."/>
            <person name="Lima T.G."/>
            <person name="Willett C.S."/>
            <person name="Edmands S."/>
            <person name="Li W."/>
            <person name="Burton R.S."/>
        </authorList>
    </citation>
    <scope>NUCLEOTIDE SEQUENCE [LARGE SCALE GENOMIC DNA]</scope>
    <source>
        <strain evidence="15 16">San Diego</strain>
    </source>
</reference>
<keyword evidence="5 11" id="KW-0812">Transmembrane</keyword>
<feature type="region of interest" description="Disordered" evidence="12">
    <location>
        <begin position="20"/>
        <end position="47"/>
    </location>
</feature>
<keyword evidence="8 11" id="KW-0406">Ion transport</keyword>
<dbReference type="InterPro" id="IPR006029">
    <property type="entry name" value="Neurotrans-gated_channel_TM"/>
</dbReference>
<evidence type="ECO:0000256" key="4">
    <source>
        <dbReference type="ARBA" id="ARBA00022475"/>
    </source>
</evidence>
<keyword evidence="9 11" id="KW-0472">Membrane</keyword>
<name>A0A553PCD4_TIGCA</name>
<accession>A0A553PCD4</accession>
<dbReference type="SUPFAM" id="SSF90112">
    <property type="entry name" value="Neurotransmitter-gated ion-channel transmembrane pore"/>
    <property type="match status" value="1"/>
</dbReference>
<dbReference type="GO" id="GO:0005254">
    <property type="term" value="F:chloride channel activity"/>
    <property type="evidence" value="ECO:0007669"/>
    <property type="project" value="UniProtKB-ARBA"/>
</dbReference>
<keyword evidence="3 11" id="KW-0813">Transport</keyword>
<dbReference type="InterPro" id="IPR006202">
    <property type="entry name" value="Neur_chan_lig-bd"/>
</dbReference>